<dbReference type="AlphaFoldDB" id="A0A1M5EU86"/>
<proteinExistence type="predicted"/>
<dbReference type="Proteomes" id="UP000183987">
    <property type="component" value="Unassembled WGS sequence"/>
</dbReference>
<dbReference type="RefSeq" id="WP_072858714.1">
    <property type="nucleotide sequence ID" value="NZ_FQUE01000015.1"/>
</dbReference>
<keyword evidence="2" id="KW-1185">Reference proteome</keyword>
<organism evidence="1 2">
    <name type="scientific">Loktanella atrilutea</name>
    <dbReference type="NCBI Taxonomy" id="366533"/>
    <lineage>
        <taxon>Bacteria</taxon>
        <taxon>Pseudomonadati</taxon>
        <taxon>Pseudomonadota</taxon>
        <taxon>Alphaproteobacteria</taxon>
        <taxon>Rhodobacterales</taxon>
        <taxon>Roseobacteraceae</taxon>
        <taxon>Loktanella</taxon>
    </lineage>
</organism>
<reference evidence="2" key="1">
    <citation type="submission" date="2016-11" db="EMBL/GenBank/DDBJ databases">
        <authorList>
            <person name="Varghese N."/>
            <person name="Submissions S."/>
        </authorList>
    </citation>
    <scope>NUCLEOTIDE SEQUENCE [LARGE SCALE GENOMIC DNA]</scope>
    <source>
        <strain evidence="2">DSM 29326</strain>
    </source>
</reference>
<sequence length="59" mass="6744">MTHQERESVIAYIHALEAAALNYAVRYGLTREMNQAVRAKPLDKVWSKLAVPQDHAQPR</sequence>
<protein>
    <submittedName>
        <fullName evidence="1">Uncharacterized protein</fullName>
    </submittedName>
</protein>
<gene>
    <name evidence="1" type="ORF">SAMN05444339_1152</name>
</gene>
<evidence type="ECO:0000313" key="2">
    <source>
        <dbReference type="Proteomes" id="UP000183987"/>
    </source>
</evidence>
<dbReference type="EMBL" id="FQUE01000015">
    <property type="protein sequence ID" value="SHF82800.1"/>
    <property type="molecule type" value="Genomic_DNA"/>
</dbReference>
<name>A0A1M5EU86_LOKAT</name>
<evidence type="ECO:0000313" key="1">
    <source>
        <dbReference type="EMBL" id="SHF82800.1"/>
    </source>
</evidence>
<accession>A0A1M5EU86</accession>